<dbReference type="PIRSF" id="PIRSF005096">
    <property type="entry name" value="GALM"/>
    <property type="match status" value="1"/>
</dbReference>
<evidence type="ECO:0000256" key="4">
    <source>
        <dbReference type="ARBA" id="ARBA00013185"/>
    </source>
</evidence>
<reference evidence="11" key="1">
    <citation type="journal article" date="2019" name="Int. J. Syst. Evol. Microbiol.">
        <title>The Global Catalogue of Microorganisms (GCM) 10K type strain sequencing project: providing services to taxonomists for standard genome sequencing and annotation.</title>
        <authorList>
            <consortium name="The Broad Institute Genomics Platform"/>
            <consortium name="The Broad Institute Genome Sequencing Center for Infectious Disease"/>
            <person name="Wu L."/>
            <person name="Ma J."/>
        </authorList>
    </citation>
    <scope>NUCLEOTIDE SEQUENCE [LARGE SCALE GENOMIC DNA]</scope>
    <source>
        <strain evidence="11">KACC 12822</strain>
    </source>
</reference>
<keyword evidence="11" id="KW-1185">Reference proteome</keyword>
<dbReference type="PANTHER" id="PTHR10091:SF0">
    <property type="entry name" value="GALACTOSE MUTAROTASE"/>
    <property type="match status" value="1"/>
</dbReference>
<evidence type="ECO:0000256" key="2">
    <source>
        <dbReference type="ARBA" id="ARBA00005028"/>
    </source>
</evidence>
<proteinExistence type="inferred from homology"/>
<dbReference type="EMBL" id="JBHSMM010000001">
    <property type="protein sequence ID" value="MFC5438803.1"/>
    <property type="molecule type" value="Genomic_DNA"/>
</dbReference>
<comment type="pathway">
    <text evidence="2 8">Carbohydrate metabolism; hexose metabolism.</text>
</comment>
<organism evidence="10 11">
    <name type="scientific">Rhodanobacter ginsenosidimutans</name>
    <dbReference type="NCBI Taxonomy" id="490571"/>
    <lineage>
        <taxon>Bacteria</taxon>
        <taxon>Pseudomonadati</taxon>
        <taxon>Pseudomonadota</taxon>
        <taxon>Gammaproteobacteria</taxon>
        <taxon>Lysobacterales</taxon>
        <taxon>Rhodanobacteraceae</taxon>
        <taxon>Rhodanobacter</taxon>
    </lineage>
</organism>
<dbReference type="RefSeq" id="WP_377338032.1">
    <property type="nucleotide sequence ID" value="NZ_JALBWS010000015.1"/>
</dbReference>
<evidence type="ECO:0000313" key="11">
    <source>
        <dbReference type="Proteomes" id="UP001596018"/>
    </source>
</evidence>
<keyword evidence="7 8" id="KW-0119">Carbohydrate metabolism</keyword>
<sequence>MKRANRIRRWLGWAVVALPLTAVASTATSVTRGDFGTMPDGRKVGEVTLDNGHGLVAQVITLGAAVRSLSAPDRDGKPANIVLGSIDLAEYLARPQCFGATVGRYANRIAKGRFTLDGHTYQLPLTDGVNSLHSGPIGFDKVLWTVVDTAHDANGASVTLRYVSPDGDMGFPGKLTATAVYTLGADNRLTIDYTATTDKPTIVNITNHIYWNLAGEASGNVLNQRLTIPADTYLPVDAGAIPTGNFADVTGTAFDFRQGKPIGQDIHRNGEPQLLIAHGYDHNWVISRHPDNKMRLMARAEDPASGRVLTLHSNQPGLQFYSANHLNGTSIGTSGTRYQHNAGFALEPELFPDTPNQPAFGSARLMPGQTYRNHIVYAFSTTDAVAPSP</sequence>
<dbReference type="SUPFAM" id="SSF74650">
    <property type="entry name" value="Galactose mutarotase-like"/>
    <property type="match status" value="1"/>
</dbReference>
<dbReference type="NCBIfam" id="NF008277">
    <property type="entry name" value="PRK11055.1"/>
    <property type="match status" value="1"/>
</dbReference>
<dbReference type="GO" id="GO:0016853">
    <property type="term" value="F:isomerase activity"/>
    <property type="evidence" value="ECO:0007669"/>
    <property type="project" value="UniProtKB-KW"/>
</dbReference>
<dbReference type="Pfam" id="PF01263">
    <property type="entry name" value="Aldose_epim"/>
    <property type="match status" value="1"/>
</dbReference>
<dbReference type="InterPro" id="IPR047215">
    <property type="entry name" value="Galactose_mutarotase-like"/>
</dbReference>
<evidence type="ECO:0000256" key="7">
    <source>
        <dbReference type="ARBA" id="ARBA00023277"/>
    </source>
</evidence>
<protein>
    <recommendedName>
        <fullName evidence="5 8">Aldose 1-epimerase</fullName>
        <ecNumber evidence="4 8">5.1.3.3</ecNumber>
    </recommendedName>
</protein>
<dbReference type="InterPro" id="IPR014718">
    <property type="entry name" value="GH-type_carb-bd"/>
</dbReference>
<dbReference type="InterPro" id="IPR018052">
    <property type="entry name" value="Ald1_epimerase_CS"/>
</dbReference>
<dbReference type="PROSITE" id="PS00545">
    <property type="entry name" value="ALDOSE_1_EPIMERASE"/>
    <property type="match status" value="1"/>
</dbReference>
<dbReference type="CDD" id="cd09019">
    <property type="entry name" value="galactose_mutarotase_like"/>
    <property type="match status" value="1"/>
</dbReference>
<dbReference type="InterPro" id="IPR011013">
    <property type="entry name" value="Gal_mutarotase_sf_dom"/>
</dbReference>
<name>A0ABW0JRR6_9GAMM</name>
<dbReference type="Gene3D" id="2.70.98.10">
    <property type="match status" value="1"/>
</dbReference>
<evidence type="ECO:0000256" key="3">
    <source>
        <dbReference type="ARBA" id="ARBA00006206"/>
    </source>
</evidence>
<keyword evidence="9" id="KW-0732">Signal</keyword>
<dbReference type="EC" id="5.1.3.3" evidence="4 8"/>
<feature type="chain" id="PRO_5045417561" description="Aldose 1-epimerase" evidence="9">
    <location>
        <begin position="25"/>
        <end position="389"/>
    </location>
</feature>
<accession>A0ABW0JRR6</accession>
<dbReference type="InterPro" id="IPR015443">
    <property type="entry name" value="Aldose_1-epimerase"/>
</dbReference>
<keyword evidence="6 8" id="KW-0413">Isomerase</keyword>
<evidence type="ECO:0000256" key="6">
    <source>
        <dbReference type="ARBA" id="ARBA00023235"/>
    </source>
</evidence>
<feature type="signal peptide" evidence="9">
    <location>
        <begin position="1"/>
        <end position="24"/>
    </location>
</feature>
<evidence type="ECO:0000313" key="10">
    <source>
        <dbReference type="EMBL" id="MFC5438803.1"/>
    </source>
</evidence>
<dbReference type="Proteomes" id="UP001596018">
    <property type="component" value="Unassembled WGS sequence"/>
</dbReference>
<evidence type="ECO:0000256" key="8">
    <source>
        <dbReference type="PIRNR" id="PIRNR005096"/>
    </source>
</evidence>
<comment type="catalytic activity">
    <reaction evidence="1 8">
        <text>alpha-D-glucose = beta-D-glucose</text>
        <dbReference type="Rhea" id="RHEA:10264"/>
        <dbReference type="ChEBI" id="CHEBI:15903"/>
        <dbReference type="ChEBI" id="CHEBI:17925"/>
        <dbReference type="EC" id="5.1.3.3"/>
    </reaction>
</comment>
<evidence type="ECO:0000256" key="1">
    <source>
        <dbReference type="ARBA" id="ARBA00001614"/>
    </source>
</evidence>
<dbReference type="PANTHER" id="PTHR10091">
    <property type="entry name" value="ALDOSE-1-EPIMERASE"/>
    <property type="match status" value="1"/>
</dbReference>
<evidence type="ECO:0000256" key="5">
    <source>
        <dbReference type="ARBA" id="ARBA00014165"/>
    </source>
</evidence>
<evidence type="ECO:0000256" key="9">
    <source>
        <dbReference type="SAM" id="SignalP"/>
    </source>
</evidence>
<dbReference type="InterPro" id="IPR008183">
    <property type="entry name" value="Aldose_1/G6P_1-epimerase"/>
</dbReference>
<comment type="similarity">
    <text evidence="3 8">Belongs to the aldose epimerase family.</text>
</comment>
<comment type="caution">
    <text evidence="10">The sequence shown here is derived from an EMBL/GenBank/DDBJ whole genome shotgun (WGS) entry which is preliminary data.</text>
</comment>
<gene>
    <name evidence="10" type="ORF">ACFPK0_02105</name>
</gene>